<keyword evidence="2" id="KW-0472">Membrane</keyword>
<name>A0A7R8WG45_9CRUS</name>
<feature type="compositionally biased region" description="Pro residues" evidence="1">
    <location>
        <begin position="148"/>
        <end position="162"/>
    </location>
</feature>
<evidence type="ECO:0000313" key="3">
    <source>
        <dbReference type="EMBL" id="CAD7228535.1"/>
    </source>
</evidence>
<feature type="transmembrane region" description="Helical" evidence="2">
    <location>
        <begin position="44"/>
        <end position="63"/>
    </location>
</feature>
<reference evidence="3" key="1">
    <citation type="submission" date="2020-11" db="EMBL/GenBank/DDBJ databases">
        <authorList>
            <person name="Tran Van P."/>
        </authorList>
    </citation>
    <scope>NUCLEOTIDE SEQUENCE</scope>
</reference>
<keyword evidence="2" id="KW-1133">Transmembrane helix</keyword>
<dbReference type="EMBL" id="OB661580">
    <property type="protein sequence ID" value="CAD7228535.1"/>
    <property type="molecule type" value="Genomic_DNA"/>
</dbReference>
<evidence type="ECO:0000256" key="1">
    <source>
        <dbReference type="SAM" id="MobiDB-lite"/>
    </source>
</evidence>
<dbReference type="AlphaFoldDB" id="A0A7R8WG45"/>
<organism evidence="3">
    <name type="scientific">Cyprideis torosa</name>
    <dbReference type="NCBI Taxonomy" id="163714"/>
    <lineage>
        <taxon>Eukaryota</taxon>
        <taxon>Metazoa</taxon>
        <taxon>Ecdysozoa</taxon>
        <taxon>Arthropoda</taxon>
        <taxon>Crustacea</taxon>
        <taxon>Oligostraca</taxon>
        <taxon>Ostracoda</taxon>
        <taxon>Podocopa</taxon>
        <taxon>Podocopida</taxon>
        <taxon>Cytherocopina</taxon>
        <taxon>Cytheroidea</taxon>
        <taxon>Cytherideidae</taxon>
        <taxon>Cyprideis</taxon>
    </lineage>
</organism>
<proteinExistence type="predicted"/>
<sequence length="212" mass="22869">MEFKYESNKNAKCLFKFHGTLPFHGTPPSRGTPAAPLLLAAPQIFFAAPRFNSTALCFIIIMMKIMNRNKVMLAETQDTVTIPASFMIRMLSTIRHLRRNRGNDSTPAHSPEAGLDASEEPSGSASGEETREVLHQSSTDGPEVVLDPPEPGLADPSPPPSVFPSDLLEPPTPLDMFSGTITSTPSPTPTPSITGESMDSQDDEATTSRTDD</sequence>
<feature type="compositionally biased region" description="Low complexity" evidence="1">
    <location>
        <begin position="178"/>
        <end position="195"/>
    </location>
</feature>
<gene>
    <name evidence="3" type="ORF">CTOB1V02_LOCUS6416</name>
</gene>
<accession>A0A7R8WG45</accession>
<evidence type="ECO:0000256" key="2">
    <source>
        <dbReference type="SAM" id="Phobius"/>
    </source>
</evidence>
<dbReference type="OrthoDB" id="4869960at2759"/>
<protein>
    <submittedName>
        <fullName evidence="3">Uncharacterized protein</fullName>
    </submittedName>
</protein>
<keyword evidence="2" id="KW-0812">Transmembrane</keyword>
<feature type="region of interest" description="Disordered" evidence="1">
    <location>
        <begin position="100"/>
        <end position="212"/>
    </location>
</feature>